<evidence type="ECO:0000313" key="1">
    <source>
        <dbReference type="EMBL" id="RDH26716.1"/>
    </source>
</evidence>
<dbReference type="RefSeq" id="XP_026619738.1">
    <property type="nucleotide sequence ID" value="XM_026768412.1"/>
</dbReference>
<keyword evidence="2" id="KW-1185">Reference proteome</keyword>
<accession>A0A3F3PK28</accession>
<dbReference type="EMBL" id="KZ852122">
    <property type="protein sequence ID" value="RDH26716.1"/>
    <property type="molecule type" value="Genomic_DNA"/>
</dbReference>
<dbReference type="STRING" id="1341132.A0A3F3PK28"/>
<name>A0A3F3PK28_9EURO</name>
<reference evidence="1 2" key="1">
    <citation type="submission" date="2018-07" db="EMBL/GenBank/DDBJ databases">
        <title>The genomes of Aspergillus section Nigri reveals drivers in fungal speciation.</title>
        <authorList>
            <consortium name="DOE Joint Genome Institute"/>
            <person name="Vesth T.C."/>
            <person name="Nybo J."/>
            <person name="Theobald S."/>
            <person name="Brandl J."/>
            <person name="Frisvad J.C."/>
            <person name="Nielsen K.F."/>
            <person name="Lyhne E.K."/>
            <person name="Kogle M.E."/>
            <person name="Kuo A."/>
            <person name="Riley R."/>
            <person name="Clum A."/>
            <person name="Nolan M."/>
            <person name="Lipzen A."/>
            <person name="Salamov A."/>
            <person name="Henrissat B."/>
            <person name="Wiebenga A."/>
            <person name="De vries R.P."/>
            <person name="Grigoriev I.V."/>
            <person name="Mortensen U.H."/>
            <person name="Andersen M.R."/>
            <person name="Baker S.E."/>
        </authorList>
    </citation>
    <scope>NUCLEOTIDE SEQUENCE [LARGE SCALE GENOMIC DNA]</scope>
    <source>
        <strain evidence="1 2">CBS 139.54b</strain>
    </source>
</reference>
<dbReference type="InterPro" id="IPR036770">
    <property type="entry name" value="Ankyrin_rpt-contain_sf"/>
</dbReference>
<dbReference type="AlphaFoldDB" id="A0A3F3PK28"/>
<proteinExistence type="predicted"/>
<sequence length="163" mass="18528">MASRERSASTILLLLGHGSEVIVRNKYGRTAPMEASLWSGLETTKILLSRNTDRYLHDKRNLRAFDLAQLIRKSRRGRYDKAGSVWGNPSTEPIYKEDVHNRDADRRKIARIVEAARPHFLERPVDRQCPKQIITPSGDLPMTSQSSIAVQFESIPYLNAANQ</sequence>
<dbReference type="Gene3D" id="1.25.40.20">
    <property type="entry name" value="Ankyrin repeat-containing domain"/>
    <property type="match status" value="1"/>
</dbReference>
<evidence type="ECO:0000313" key="2">
    <source>
        <dbReference type="Proteomes" id="UP000253729"/>
    </source>
</evidence>
<dbReference type="Proteomes" id="UP000253729">
    <property type="component" value="Unassembled WGS sequence"/>
</dbReference>
<organism evidence="1 2">
    <name type="scientific">Aspergillus welwitschiae</name>
    <dbReference type="NCBI Taxonomy" id="1341132"/>
    <lineage>
        <taxon>Eukaryota</taxon>
        <taxon>Fungi</taxon>
        <taxon>Dikarya</taxon>
        <taxon>Ascomycota</taxon>
        <taxon>Pezizomycotina</taxon>
        <taxon>Eurotiomycetes</taxon>
        <taxon>Eurotiomycetidae</taxon>
        <taxon>Eurotiales</taxon>
        <taxon>Aspergillaceae</taxon>
        <taxon>Aspergillus</taxon>
        <taxon>Aspergillus subgen. Circumdati</taxon>
    </lineage>
</organism>
<gene>
    <name evidence="1" type="ORF">BDQ94DRAFT_155086</name>
</gene>
<dbReference type="SUPFAM" id="SSF48403">
    <property type="entry name" value="Ankyrin repeat"/>
    <property type="match status" value="1"/>
</dbReference>
<protein>
    <submittedName>
        <fullName evidence="1">Uncharacterized protein</fullName>
    </submittedName>
</protein>
<dbReference type="GeneID" id="38136768"/>